<protein>
    <submittedName>
        <fullName evidence="1">Uncharacterized protein</fullName>
    </submittedName>
</protein>
<proteinExistence type="predicted"/>
<organism evidence="1 2">
    <name type="scientific">Xylaria curta</name>
    <dbReference type="NCBI Taxonomy" id="42375"/>
    <lineage>
        <taxon>Eukaryota</taxon>
        <taxon>Fungi</taxon>
        <taxon>Dikarya</taxon>
        <taxon>Ascomycota</taxon>
        <taxon>Pezizomycotina</taxon>
        <taxon>Sordariomycetes</taxon>
        <taxon>Xylariomycetidae</taxon>
        <taxon>Xylariales</taxon>
        <taxon>Xylariaceae</taxon>
        <taxon>Xylaria</taxon>
    </lineage>
</organism>
<evidence type="ECO:0000313" key="1">
    <source>
        <dbReference type="EMBL" id="KAJ2993037.1"/>
    </source>
</evidence>
<keyword evidence="2" id="KW-1185">Reference proteome</keyword>
<comment type="caution">
    <text evidence="1">The sequence shown here is derived from an EMBL/GenBank/DDBJ whole genome shotgun (WGS) entry which is preliminary data.</text>
</comment>
<sequence length="406" mass="46553">MSHVDPHEKGQTSLIESLNTDALAEVMSACYSLEDLRALIHASPVLYRGFLSAKRTILLNMVEEDLGPGIRDAVGFVLIGKLDTNTSSERFREQIKQAVRRYAALPAGRMAVSSATDGHIIKIIQINRAVQFFARGYITARLYLTQFEGGASNSERLRISCAIIRHQFLTTLRPQGDWKGEGTYMFHNLFQAWEIQQIAMVHSFIGSFSSHFIANNPIGELKRETWDLVELRRNVIAEKLMQEPEHYNIRKQVKDEINYLKSGYFSSCFEESHFFLSQAIGRKEHLIPSGSEALDNFERRRDRLYAREKEMPAITAGRLATDPPYAWVDALDGLNCCRWGFDLVRVPGPETTTDYHKVVVRKIIEWCWTGYAFWDKEHVEALKKKIVLRSEYPTGWAINIWDEDAT</sequence>
<name>A0ACC1PJ69_9PEZI</name>
<dbReference type="Proteomes" id="UP001143856">
    <property type="component" value="Unassembled WGS sequence"/>
</dbReference>
<reference evidence="1" key="1">
    <citation type="submission" date="2022-10" db="EMBL/GenBank/DDBJ databases">
        <title>Genome Sequence of Xylaria curta.</title>
        <authorList>
            <person name="Buettner E."/>
        </authorList>
    </citation>
    <scope>NUCLEOTIDE SEQUENCE</scope>
    <source>
        <strain evidence="1">Babe10</strain>
    </source>
</reference>
<dbReference type="EMBL" id="JAPDGR010000235">
    <property type="protein sequence ID" value="KAJ2993037.1"/>
    <property type="molecule type" value="Genomic_DNA"/>
</dbReference>
<accession>A0ACC1PJ69</accession>
<evidence type="ECO:0000313" key="2">
    <source>
        <dbReference type="Proteomes" id="UP001143856"/>
    </source>
</evidence>
<gene>
    <name evidence="1" type="ORF">NUW58_g1968</name>
</gene>